<comment type="caution">
    <text evidence="3">The sequence shown here is derived from an EMBL/GenBank/DDBJ whole genome shotgun (WGS) entry which is preliminary data.</text>
</comment>
<feature type="domain" description="DUF4367" evidence="2">
    <location>
        <begin position="58"/>
        <end position="166"/>
    </location>
</feature>
<dbReference type="STRING" id="870242.cpu_19140"/>
<evidence type="ECO:0000313" key="3">
    <source>
        <dbReference type="EMBL" id="GAV23404.1"/>
    </source>
</evidence>
<keyword evidence="1" id="KW-0472">Membrane</keyword>
<dbReference type="RefSeq" id="WP_075859824.1">
    <property type="nucleotide sequence ID" value="NZ_BDJK01000050.1"/>
</dbReference>
<keyword evidence="1" id="KW-1133">Transmembrane helix</keyword>
<keyword evidence="4" id="KW-1185">Reference proteome</keyword>
<sequence>MKNFKVWLLPSIILILTFWGYFYALAENNNTVNVNLYTKNSNINSDNNELSLPYELKTPKYLPKGLVFKKKTVENVGVLKAVIQGWQDIKNERRFLVIIQSNDNGNTKPSEINDATKIKIAGTDAWLLYESEGEPVKIMFWKDSCYYLVGGLNISVEDLTKVAESLFK</sequence>
<dbReference type="EMBL" id="BDJK01000050">
    <property type="protein sequence ID" value="GAV23404.1"/>
    <property type="molecule type" value="Genomic_DNA"/>
</dbReference>
<dbReference type="Proteomes" id="UP000187485">
    <property type="component" value="Unassembled WGS sequence"/>
</dbReference>
<reference evidence="4" key="1">
    <citation type="submission" date="2016-12" db="EMBL/GenBank/DDBJ databases">
        <title>Draft Genome Sequences od Carboxydothermus pertinax and islandicus, Hydrogenogenic Carboxydotrophic Bacteria.</title>
        <authorList>
            <person name="Fukuyama Y."/>
            <person name="Ohmae K."/>
            <person name="Yoneda Y."/>
            <person name="Yoshida T."/>
            <person name="Sako Y."/>
        </authorList>
    </citation>
    <scope>NUCLEOTIDE SEQUENCE [LARGE SCALE GENOMIC DNA]</scope>
    <source>
        <strain evidence="4">Ug1</strain>
    </source>
</reference>
<organism evidence="3 4">
    <name type="scientific">Carboxydothermus pertinax</name>
    <dbReference type="NCBI Taxonomy" id="870242"/>
    <lineage>
        <taxon>Bacteria</taxon>
        <taxon>Bacillati</taxon>
        <taxon>Bacillota</taxon>
        <taxon>Clostridia</taxon>
        <taxon>Thermoanaerobacterales</taxon>
        <taxon>Thermoanaerobacteraceae</taxon>
        <taxon>Carboxydothermus</taxon>
    </lineage>
</organism>
<name>A0A1L8CX08_9THEO</name>
<evidence type="ECO:0000313" key="4">
    <source>
        <dbReference type="Proteomes" id="UP000187485"/>
    </source>
</evidence>
<keyword evidence="1" id="KW-0812">Transmembrane</keyword>
<proteinExistence type="predicted"/>
<dbReference type="OrthoDB" id="2972026at2"/>
<evidence type="ECO:0000259" key="2">
    <source>
        <dbReference type="Pfam" id="PF14285"/>
    </source>
</evidence>
<dbReference type="InterPro" id="IPR025377">
    <property type="entry name" value="DUF4367"/>
</dbReference>
<protein>
    <recommendedName>
        <fullName evidence="2">DUF4367 domain-containing protein</fullName>
    </recommendedName>
</protein>
<evidence type="ECO:0000256" key="1">
    <source>
        <dbReference type="SAM" id="Phobius"/>
    </source>
</evidence>
<feature type="transmembrane region" description="Helical" evidence="1">
    <location>
        <begin position="7"/>
        <end position="26"/>
    </location>
</feature>
<dbReference type="Pfam" id="PF14285">
    <property type="entry name" value="DUF4367"/>
    <property type="match status" value="1"/>
</dbReference>
<accession>A0A1L8CX08</accession>
<gene>
    <name evidence="3" type="ORF">cpu_19140</name>
</gene>
<dbReference type="AlphaFoldDB" id="A0A1L8CX08"/>